<dbReference type="PANTHER" id="PTHR42792">
    <property type="entry name" value="FLAGELLIN"/>
    <property type="match status" value="1"/>
</dbReference>
<dbReference type="OrthoDB" id="7312911at2"/>
<dbReference type="Pfam" id="PF00669">
    <property type="entry name" value="Flagellin_N"/>
    <property type="match status" value="1"/>
</dbReference>
<keyword evidence="4" id="KW-0975">Bacterial flagellum</keyword>
<keyword evidence="7" id="KW-1185">Reference proteome</keyword>
<comment type="caution">
    <text evidence="6">The sequence shown here is derived from an EMBL/GenBank/DDBJ whole genome shotgun (WGS) entry which is preliminary data.</text>
</comment>
<dbReference type="EMBL" id="QQNH01000002">
    <property type="protein sequence ID" value="RDE10247.1"/>
    <property type="molecule type" value="Genomic_DNA"/>
</dbReference>
<dbReference type="Gene3D" id="1.20.1330.10">
    <property type="entry name" value="f41 fragment of flagellin, N-terminal domain"/>
    <property type="match status" value="1"/>
</dbReference>
<dbReference type="InterPro" id="IPR001492">
    <property type="entry name" value="Flagellin"/>
</dbReference>
<dbReference type="GO" id="GO:0005576">
    <property type="term" value="C:extracellular region"/>
    <property type="evidence" value="ECO:0007669"/>
    <property type="project" value="UniProtKB-SubCell"/>
</dbReference>
<dbReference type="SUPFAM" id="SSF64518">
    <property type="entry name" value="Phase 1 flagellin"/>
    <property type="match status" value="1"/>
</dbReference>
<reference evidence="7" key="1">
    <citation type="submission" date="2018-07" db="EMBL/GenBank/DDBJ databases">
        <authorList>
            <person name="Liu B.-T."/>
            <person name="Du Z."/>
        </authorList>
    </citation>
    <scope>NUCLEOTIDE SEQUENCE [LARGE SCALE GENOMIC DNA]</scope>
    <source>
        <strain evidence="7">XYN52</strain>
    </source>
</reference>
<evidence type="ECO:0000256" key="1">
    <source>
        <dbReference type="ARBA" id="ARBA00004365"/>
    </source>
</evidence>
<dbReference type="RefSeq" id="WP_114644543.1">
    <property type="nucleotide sequence ID" value="NZ_QQNH01000002.1"/>
</dbReference>
<comment type="subcellular location">
    <subcellularLocation>
        <location evidence="1">Bacterial flagellum</location>
    </subcellularLocation>
    <subcellularLocation>
        <location evidence="2">Secreted</location>
    </subcellularLocation>
</comment>
<evidence type="ECO:0000256" key="2">
    <source>
        <dbReference type="ARBA" id="ARBA00004613"/>
    </source>
</evidence>
<name>A0A369W878_9HYPH</name>
<organism evidence="6 7">
    <name type="scientific">Pelagibacterium lacus</name>
    <dbReference type="NCBI Taxonomy" id="2282655"/>
    <lineage>
        <taxon>Bacteria</taxon>
        <taxon>Pseudomonadati</taxon>
        <taxon>Pseudomonadota</taxon>
        <taxon>Alphaproteobacteria</taxon>
        <taxon>Hyphomicrobiales</taxon>
        <taxon>Devosiaceae</taxon>
        <taxon>Pelagibacterium</taxon>
    </lineage>
</organism>
<evidence type="ECO:0000313" key="6">
    <source>
        <dbReference type="EMBL" id="RDE10247.1"/>
    </source>
</evidence>
<dbReference type="InterPro" id="IPR001029">
    <property type="entry name" value="Flagellin_N"/>
</dbReference>
<dbReference type="PANTHER" id="PTHR42792:SF1">
    <property type="entry name" value="FLAGELLAR HOOK-ASSOCIATED PROTEIN 3"/>
    <property type="match status" value="1"/>
</dbReference>
<evidence type="ECO:0000313" key="7">
    <source>
        <dbReference type="Proteomes" id="UP000253759"/>
    </source>
</evidence>
<evidence type="ECO:0000256" key="4">
    <source>
        <dbReference type="ARBA" id="ARBA00023143"/>
    </source>
</evidence>
<gene>
    <name evidence="6" type="ORF">DVH29_02335</name>
</gene>
<feature type="domain" description="Flagellin N-terminal" evidence="5">
    <location>
        <begin position="9"/>
        <end position="138"/>
    </location>
</feature>
<comment type="similarity">
    <text evidence="3">Belongs to the bacterial flagellin family.</text>
</comment>
<proteinExistence type="inferred from homology"/>
<evidence type="ECO:0000259" key="5">
    <source>
        <dbReference type="Pfam" id="PF00669"/>
    </source>
</evidence>
<accession>A0A369W878</accession>
<dbReference type="AlphaFoldDB" id="A0A369W878"/>
<evidence type="ECO:0000256" key="3">
    <source>
        <dbReference type="ARBA" id="ARBA00005709"/>
    </source>
</evidence>
<dbReference type="Proteomes" id="UP000253759">
    <property type="component" value="Unassembled WGS sequence"/>
</dbReference>
<dbReference type="GO" id="GO:0009288">
    <property type="term" value="C:bacterial-type flagellum"/>
    <property type="evidence" value="ECO:0007669"/>
    <property type="project" value="UniProtKB-SubCell"/>
</dbReference>
<sequence length="492" mass="52509">MIVNKSLYPISQNLRSISQMNKQFENLQLQLATGKRHNTLAEMGGDRVHELSLRARLGRIEGFQANILTVENRMSFYTNGLERLDEIEADARALAVPGAYGTDGINFVNSRNQATNLLMEVIDILNTDITGQYIFGGNRSDAKPVASFDEMMNGPDGFRQFTLDRYALDGVGDADHPGGMGFGVAGETVTLTGSFADGTGIKIAGVTINSAGISRSDVAADPAAVPQSTGAGHALSFDSQPAVGDMITISYTLPHSDTPVHKSFTVVAEGTDPMPADSFALGGTAEDTAAAFAASVKAEFVTIGATDLKSASVYKAADLFFNANGEAQAAGATEWYRGQSSANPRQAVSANVDENTKAQYGVQANEQGFVELIKGLAVFAVSDDMSDLDPANARRYDALVAIQRDRLSESNNSQAGSIELITMELGLAASTVNTVKQRHTQYEAQLETMLADISVAPREEVAMMLLELQIQLQASYQATSMASQLSLVNYLR</sequence>
<protein>
    <recommendedName>
        <fullName evidence="5">Flagellin N-terminal domain-containing protein</fullName>
    </recommendedName>
</protein>
<dbReference type="GO" id="GO:0005198">
    <property type="term" value="F:structural molecule activity"/>
    <property type="evidence" value="ECO:0007669"/>
    <property type="project" value="InterPro"/>
</dbReference>